<evidence type="ECO:0000313" key="3">
    <source>
        <dbReference type="Proteomes" id="UP000618943"/>
    </source>
</evidence>
<sequence>MKIFKSLLNYANDYCENNDAEITDVWPQIFWIYFFTNKIKELDSLVTSNEESKMEALLATQIQKQLYFTNTQELERQYEPAIKKYNSLEEKFNQLMNEHKLLQKQYNKMLEENNKLQERIKILETVDSAQVEVIEETITTEQQLELLASVNIAIVGGDIKWQQTLSKLLPSLDLYAIDDLNKDFSKLENLSIFVNSEVNKHSLFYKVQNMLEQSTTPLDYCSTYTNIDLTIDTFYKKCKSKEII</sequence>
<dbReference type="EMBL" id="JAEOAH010000055">
    <property type="protein sequence ID" value="MBK3497228.1"/>
    <property type="molecule type" value="Genomic_DNA"/>
</dbReference>
<comment type="caution">
    <text evidence="2">The sequence shown here is derived from an EMBL/GenBank/DDBJ whole genome shotgun (WGS) entry which is preliminary data.</text>
</comment>
<name>A0ABS1HCR4_9BACL</name>
<evidence type="ECO:0000256" key="1">
    <source>
        <dbReference type="SAM" id="Coils"/>
    </source>
</evidence>
<feature type="coiled-coil region" evidence="1">
    <location>
        <begin position="71"/>
        <end position="126"/>
    </location>
</feature>
<proteinExistence type="predicted"/>
<protein>
    <submittedName>
        <fullName evidence="2">Uncharacterized protein</fullName>
    </submittedName>
</protein>
<keyword evidence="3" id="KW-1185">Reference proteome</keyword>
<keyword evidence="1" id="KW-0175">Coiled coil</keyword>
<reference evidence="2 3" key="1">
    <citation type="submission" date="2020-12" db="EMBL/GenBank/DDBJ databases">
        <title>YIM B01967 draft genome.</title>
        <authorList>
            <person name="Yan X."/>
        </authorList>
    </citation>
    <scope>NUCLEOTIDE SEQUENCE [LARGE SCALE GENOMIC DNA]</scope>
    <source>
        <strain evidence="2 3">YIM B01967</strain>
    </source>
</reference>
<evidence type="ECO:0000313" key="2">
    <source>
        <dbReference type="EMBL" id="MBK3497228.1"/>
    </source>
</evidence>
<organism evidence="2 3">
    <name type="scientific">Viridibacillus soli</name>
    <dbReference type="NCBI Taxonomy" id="2798301"/>
    <lineage>
        <taxon>Bacteria</taxon>
        <taxon>Bacillati</taxon>
        <taxon>Bacillota</taxon>
        <taxon>Bacilli</taxon>
        <taxon>Bacillales</taxon>
        <taxon>Caryophanaceae</taxon>
        <taxon>Viridibacillus</taxon>
    </lineage>
</organism>
<dbReference type="Proteomes" id="UP000618943">
    <property type="component" value="Unassembled WGS sequence"/>
</dbReference>
<accession>A0ABS1HCR4</accession>
<dbReference type="RefSeq" id="WP_200750534.1">
    <property type="nucleotide sequence ID" value="NZ_JAEOAH010000055.1"/>
</dbReference>
<gene>
    <name evidence="2" type="ORF">JFL43_20845</name>
</gene>